<keyword evidence="1" id="KW-1133">Transmembrane helix</keyword>
<dbReference type="EC" id="3.4.-.-" evidence="3"/>
<dbReference type="Proteomes" id="UP001595604">
    <property type="component" value="Unassembled WGS sequence"/>
</dbReference>
<feature type="transmembrane region" description="Helical" evidence="1">
    <location>
        <begin position="25"/>
        <end position="49"/>
    </location>
</feature>
<proteinExistence type="predicted"/>
<keyword evidence="4" id="KW-1185">Reference proteome</keyword>
<protein>
    <submittedName>
        <fullName evidence="3">CPBP family intramembrane glutamic endopeptidase</fullName>
        <ecNumber evidence="3">3.4.-.-</ecNumber>
    </submittedName>
</protein>
<dbReference type="PANTHER" id="PTHR39430:SF1">
    <property type="entry name" value="PROTEASE"/>
    <property type="match status" value="1"/>
</dbReference>
<feature type="transmembrane region" description="Helical" evidence="1">
    <location>
        <begin position="169"/>
        <end position="195"/>
    </location>
</feature>
<dbReference type="EMBL" id="JBHRTQ010000007">
    <property type="protein sequence ID" value="MFC3174582.1"/>
    <property type="molecule type" value="Genomic_DNA"/>
</dbReference>
<evidence type="ECO:0000313" key="4">
    <source>
        <dbReference type="Proteomes" id="UP001595604"/>
    </source>
</evidence>
<name>A0ABV7IWJ4_9SPHN</name>
<dbReference type="InterPro" id="IPR003675">
    <property type="entry name" value="Rce1/LyrA-like_dom"/>
</dbReference>
<feature type="transmembrane region" description="Helical" evidence="1">
    <location>
        <begin position="97"/>
        <end position="116"/>
    </location>
</feature>
<gene>
    <name evidence="3" type="ORF">ACFOD9_09980</name>
</gene>
<dbReference type="PANTHER" id="PTHR39430">
    <property type="entry name" value="MEMBRANE-ASSOCIATED PROTEASE-RELATED"/>
    <property type="match status" value="1"/>
</dbReference>
<feature type="transmembrane region" description="Helical" evidence="1">
    <location>
        <begin position="128"/>
        <end position="149"/>
    </location>
</feature>
<dbReference type="RefSeq" id="WP_379509930.1">
    <property type="nucleotide sequence ID" value="NZ_JBHRTQ010000007.1"/>
</dbReference>
<feature type="transmembrane region" description="Helical" evidence="1">
    <location>
        <begin position="263"/>
        <end position="284"/>
    </location>
</feature>
<keyword evidence="1" id="KW-0812">Transmembrane</keyword>
<feature type="domain" description="CAAX prenyl protease 2/Lysostaphin resistance protein A-like" evidence="2">
    <location>
        <begin position="139"/>
        <end position="226"/>
    </location>
</feature>
<comment type="caution">
    <text evidence="3">The sequence shown here is derived from an EMBL/GenBank/DDBJ whole genome shotgun (WGS) entry which is preliminary data.</text>
</comment>
<organism evidence="3 4">
    <name type="scientific">Novosphingobium bradum</name>
    <dbReference type="NCBI Taxonomy" id="1737444"/>
    <lineage>
        <taxon>Bacteria</taxon>
        <taxon>Pseudomonadati</taxon>
        <taxon>Pseudomonadota</taxon>
        <taxon>Alphaproteobacteria</taxon>
        <taxon>Sphingomonadales</taxon>
        <taxon>Sphingomonadaceae</taxon>
        <taxon>Novosphingobium</taxon>
    </lineage>
</organism>
<evidence type="ECO:0000259" key="2">
    <source>
        <dbReference type="Pfam" id="PF02517"/>
    </source>
</evidence>
<accession>A0ABV7IWJ4</accession>
<dbReference type="GO" id="GO:0016787">
    <property type="term" value="F:hydrolase activity"/>
    <property type="evidence" value="ECO:0007669"/>
    <property type="project" value="UniProtKB-KW"/>
</dbReference>
<keyword evidence="3" id="KW-0378">Hydrolase</keyword>
<evidence type="ECO:0000256" key="1">
    <source>
        <dbReference type="SAM" id="Phobius"/>
    </source>
</evidence>
<reference evidence="4" key="1">
    <citation type="journal article" date="2019" name="Int. J. Syst. Evol. Microbiol.">
        <title>The Global Catalogue of Microorganisms (GCM) 10K type strain sequencing project: providing services to taxonomists for standard genome sequencing and annotation.</title>
        <authorList>
            <consortium name="The Broad Institute Genomics Platform"/>
            <consortium name="The Broad Institute Genome Sequencing Center for Infectious Disease"/>
            <person name="Wu L."/>
            <person name="Ma J."/>
        </authorList>
    </citation>
    <scope>NUCLEOTIDE SEQUENCE [LARGE SCALE GENOMIC DNA]</scope>
    <source>
        <strain evidence="4">KCTC 42984</strain>
    </source>
</reference>
<keyword evidence="1" id="KW-0472">Membrane</keyword>
<dbReference type="Pfam" id="PF02517">
    <property type="entry name" value="Rce1-like"/>
    <property type="match status" value="1"/>
</dbReference>
<feature type="transmembrane region" description="Helical" evidence="1">
    <location>
        <begin position="61"/>
        <end position="85"/>
    </location>
</feature>
<evidence type="ECO:0000313" key="3">
    <source>
        <dbReference type="EMBL" id="MFC3174582.1"/>
    </source>
</evidence>
<sequence>MAVAMRAESAVPFAAGLPPAVRGGLLLVGGVLLAGAVVMVAPLGFNLLLAVPRIAAIDAAWLEGLFVTSVFGLLALVAMLGLHLAGRRAGWGARPAMAAPAGLACGVAGVAAALLLCRIAGTLVPGSAAGIGLGALLGGSLALLAQTGAEEYFFRGWLQPGVIAGWGRWPGLAASALGFAVVHFVSAAGAPLALLNLALAGLWLGILAERSGGLALPIAAHFGWNWAEELLLGAYPNPGVGNFGAVLDFDLASNPLWGGSGEALNASLAAAFALAALIAASLAWPDGRAPARR</sequence>